<dbReference type="AlphaFoldDB" id="A0A351RAM1"/>
<sequence length="259" mass="28541">MNYDDSDLLSSSWLIYMLAKSSDTPEGRLLSLFDILNDWLKAPNMLKHCHLSNANHSLLLDYCITQAQTLGAENPEILAEHIVLIARNAAQQNITHPSSNSLTHAKKAASALILAQTQPVITKSIKPALSKPVTYSIAATLALAVCASLIWAPFLKDQQSTEHVNAELNKDNTLIVAKKDDQPLTAHDATQMYAKYELMRQGTCQFPEALLMPDKHKAIYLENVVGGKLPSNLEDLAIANDYLEKVKCNFTPMLMAASK</sequence>
<gene>
    <name evidence="2" type="ORF">DCW48_05705</name>
</gene>
<evidence type="ECO:0000313" key="3">
    <source>
        <dbReference type="Proteomes" id="UP000264313"/>
    </source>
</evidence>
<comment type="caution">
    <text evidence="2">The sequence shown here is derived from an EMBL/GenBank/DDBJ whole genome shotgun (WGS) entry which is preliminary data.</text>
</comment>
<dbReference type="EMBL" id="DNAA01000140">
    <property type="protein sequence ID" value="HBA09092.1"/>
    <property type="molecule type" value="Genomic_DNA"/>
</dbReference>
<keyword evidence="1" id="KW-1133">Transmembrane helix</keyword>
<dbReference type="Proteomes" id="UP000264313">
    <property type="component" value="Unassembled WGS sequence"/>
</dbReference>
<evidence type="ECO:0000313" key="2">
    <source>
        <dbReference type="EMBL" id="HBA09092.1"/>
    </source>
</evidence>
<keyword evidence="1" id="KW-0472">Membrane</keyword>
<proteinExistence type="predicted"/>
<feature type="transmembrane region" description="Helical" evidence="1">
    <location>
        <begin position="133"/>
        <end position="154"/>
    </location>
</feature>
<keyword evidence="1" id="KW-0812">Transmembrane</keyword>
<protein>
    <submittedName>
        <fullName evidence="2">Uncharacterized protein</fullName>
    </submittedName>
</protein>
<accession>A0A351RAM1</accession>
<organism evidence="2 3">
    <name type="scientific">Methylotenera mobilis</name>
    <dbReference type="NCBI Taxonomy" id="359408"/>
    <lineage>
        <taxon>Bacteria</taxon>
        <taxon>Pseudomonadati</taxon>
        <taxon>Pseudomonadota</taxon>
        <taxon>Betaproteobacteria</taxon>
        <taxon>Nitrosomonadales</taxon>
        <taxon>Methylophilaceae</taxon>
        <taxon>Methylotenera</taxon>
    </lineage>
</organism>
<reference evidence="2 3" key="1">
    <citation type="journal article" date="2018" name="Nat. Biotechnol.">
        <title>A standardized bacterial taxonomy based on genome phylogeny substantially revises the tree of life.</title>
        <authorList>
            <person name="Parks D.H."/>
            <person name="Chuvochina M."/>
            <person name="Waite D.W."/>
            <person name="Rinke C."/>
            <person name="Skarshewski A."/>
            <person name="Chaumeil P.A."/>
            <person name="Hugenholtz P."/>
        </authorList>
    </citation>
    <scope>NUCLEOTIDE SEQUENCE [LARGE SCALE GENOMIC DNA]</scope>
    <source>
        <strain evidence="2">UBA9958</strain>
    </source>
</reference>
<name>A0A351RAM1_9PROT</name>
<dbReference type="STRING" id="1132855.GCA_000384255_02380"/>
<evidence type="ECO:0000256" key="1">
    <source>
        <dbReference type="SAM" id="Phobius"/>
    </source>
</evidence>